<dbReference type="EMBL" id="LPUY01000071">
    <property type="protein sequence ID" value="KUP92742.1"/>
    <property type="molecule type" value="Genomic_DNA"/>
</dbReference>
<feature type="region of interest" description="Disordered" evidence="1">
    <location>
        <begin position="1"/>
        <end position="70"/>
    </location>
</feature>
<accession>A0A132BXG4</accession>
<organism evidence="2 3">
    <name type="scientific">Tritonibacter horizontis</name>
    <dbReference type="NCBI Taxonomy" id="1768241"/>
    <lineage>
        <taxon>Bacteria</taxon>
        <taxon>Pseudomonadati</taxon>
        <taxon>Pseudomonadota</taxon>
        <taxon>Alphaproteobacteria</taxon>
        <taxon>Rhodobacterales</taxon>
        <taxon>Paracoccaceae</taxon>
        <taxon>Tritonibacter</taxon>
    </lineage>
</organism>
<dbReference type="AlphaFoldDB" id="A0A132BXG4"/>
<gene>
    <name evidence="2" type="ORF">TRIHO_23990</name>
</gene>
<evidence type="ECO:0000313" key="2">
    <source>
        <dbReference type="EMBL" id="KUP92742.1"/>
    </source>
</evidence>
<name>A0A132BXG4_9RHOB</name>
<comment type="caution">
    <text evidence="2">The sequence shown here is derived from an EMBL/GenBank/DDBJ whole genome shotgun (WGS) entry which is preliminary data.</text>
</comment>
<reference evidence="2 3" key="1">
    <citation type="submission" date="2015-12" db="EMBL/GenBank/DDBJ databases">
        <title>Genome sequence of the marine Rhodobacteraceae strain O3.65, Candidatus Tritonibacter horizontis.</title>
        <authorList>
            <person name="Poehlein A."/>
            <person name="Giebel H.A."/>
            <person name="Voget S."/>
            <person name="Brinkhoff T."/>
        </authorList>
    </citation>
    <scope>NUCLEOTIDE SEQUENCE [LARGE SCALE GENOMIC DNA]</scope>
    <source>
        <strain evidence="2 3">O3.65</strain>
    </source>
</reference>
<dbReference type="Proteomes" id="UP000068382">
    <property type="component" value="Unassembled WGS sequence"/>
</dbReference>
<protein>
    <submittedName>
        <fullName evidence="2">Uncharacterized protein</fullName>
    </submittedName>
</protein>
<keyword evidence="3" id="KW-1185">Reference proteome</keyword>
<evidence type="ECO:0000256" key="1">
    <source>
        <dbReference type="SAM" id="MobiDB-lite"/>
    </source>
</evidence>
<proteinExistence type="predicted"/>
<evidence type="ECO:0000313" key="3">
    <source>
        <dbReference type="Proteomes" id="UP000068382"/>
    </source>
</evidence>
<sequence length="88" mass="9668">MSRHSRQRQATTRRGAPIRQGDPARQGRDLRENPVAGKALAPLRQTASTLAGWQPGAQRKPRTSGFDANDQQIVRQAISVGLRHPIPP</sequence>